<keyword evidence="3" id="KW-0648">Protein biosynthesis</keyword>
<reference evidence="3 4" key="1">
    <citation type="submission" date="2019-08" db="EMBL/GenBank/DDBJ databases">
        <title>Actinomadura sp. nov. CYP1-5 isolated from mountain soil.</title>
        <authorList>
            <person name="Songsumanus A."/>
            <person name="Kuncharoen N."/>
            <person name="Kudo T."/>
            <person name="Yuki M."/>
            <person name="Igarashi Y."/>
            <person name="Tanasupawat S."/>
        </authorList>
    </citation>
    <scope>NUCLEOTIDE SEQUENCE [LARGE SCALE GENOMIC DNA]</scope>
    <source>
        <strain evidence="3 4">GKU157</strain>
    </source>
</reference>
<name>A0A5D0U5M6_9ACTN</name>
<dbReference type="PROSITE" id="PS51257">
    <property type="entry name" value="PROKAR_LIPOPROTEIN"/>
    <property type="match status" value="1"/>
</dbReference>
<dbReference type="GO" id="GO:0003743">
    <property type="term" value="F:translation initiation factor activity"/>
    <property type="evidence" value="ECO:0007669"/>
    <property type="project" value="UniProtKB-KW"/>
</dbReference>
<gene>
    <name evidence="3" type="ORF">FXF65_18650</name>
</gene>
<evidence type="ECO:0000313" key="3">
    <source>
        <dbReference type="EMBL" id="TYC13698.1"/>
    </source>
</evidence>
<protein>
    <submittedName>
        <fullName evidence="3">Translation initiation factor IF-2</fullName>
    </submittedName>
</protein>
<dbReference type="OrthoDB" id="5119191at2"/>
<evidence type="ECO:0000256" key="2">
    <source>
        <dbReference type="SAM" id="SignalP"/>
    </source>
</evidence>
<feature type="signal peptide" evidence="2">
    <location>
        <begin position="1"/>
        <end position="21"/>
    </location>
</feature>
<dbReference type="RefSeq" id="WP_148351246.1">
    <property type="nucleotide sequence ID" value="NZ_JBHSBF010000010.1"/>
</dbReference>
<feature type="region of interest" description="Disordered" evidence="1">
    <location>
        <begin position="117"/>
        <end position="141"/>
    </location>
</feature>
<comment type="caution">
    <text evidence="3">The sequence shown here is derived from an EMBL/GenBank/DDBJ whole genome shotgun (WGS) entry which is preliminary data.</text>
</comment>
<dbReference type="EMBL" id="VSFF01000007">
    <property type="protein sequence ID" value="TYC13698.1"/>
    <property type="molecule type" value="Genomic_DNA"/>
</dbReference>
<keyword evidence="3" id="KW-0396">Initiation factor</keyword>
<evidence type="ECO:0000256" key="1">
    <source>
        <dbReference type="SAM" id="MobiDB-lite"/>
    </source>
</evidence>
<evidence type="ECO:0000313" key="4">
    <source>
        <dbReference type="Proteomes" id="UP000322634"/>
    </source>
</evidence>
<sequence>MRRFVIVLAGLLVAVSATGCAAVSAEGRAGDSAREKARRVGNVLNGMRAGTARDVGRRASELDGVDVLRVSGTALRSKDGVRVVVRTSGTATAGLAGDTVTVRRCFELRVAPDTEWDAKPKGKECPRGEPLSFGPWPKTPDVPAERLRKALPRVPAKARVDEAEVREAVASLRLDPAVRSEFASRDGVVGVVLSVRPYLSETFDCVLARVAPGRTDVWSPPRVQRMVGEGGCGAANAIDPMPPPH</sequence>
<keyword evidence="4" id="KW-1185">Reference proteome</keyword>
<keyword evidence="2" id="KW-0732">Signal</keyword>
<feature type="chain" id="PRO_5022919785" evidence="2">
    <location>
        <begin position="22"/>
        <end position="245"/>
    </location>
</feature>
<dbReference type="AlphaFoldDB" id="A0A5D0U5M6"/>
<accession>A0A5D0U5M6</accession>
<proteinExistence type="predicted"/>
<dbReference type="Proteomes" id="UP000322634">
    <property type="component" value="Unassembled WGS sequence"/>
</dbReference>
<feature type="compositionally biased region" description="Basic and acidic residues" evidence="1">
    <location>
        <begin position="117"/>
        <end position="127"/>
    </location>
</feature>
<organism evidence="3 4">
    <name type="scientific">Actinomadura syzygii</name>
    <dbReference type="NCBI Taxonomy" id="1427538"/>
    <lineage>
        <taxon>Bacteria</taxon>
        <taxon>Bacillati</taxon>
        <taxon>Actinomycetota</taxon>
        <taxon>Actinomycetes</taxon>
        <taxon>Streptosporangiales</taxon>
        <taxon>Thermomonosporaceae</taxon>
        <taxon>Actinomadura</taxon>
    </lineage>
</organism>